<dbReference type="GO" id="GO:0009279">
    <property type="term" value="C:cell outer membrane"/>
    <property type="evidence" value="ECO:0007669"/>
    <property type="project" value="UniProtKB-SubCell"/>
</dbReference>
<accession>A0A7G1HZM8</accession>
<dbReference type="RefSeq" id="WP_200754858.1">
    <property type="nucleotide sequence ID" value="NZ_AP023322.1"/>
</dbReference>
<evidence type="ECO:0000256" key="4">
    <source>
        <dbReference type="SAM" id="SignalP"/>
    </source>
</evidence>
<dbReference type="Gene3D" id="2.40.170.20">
    <property type="entry name" value="TonB-dependent receptor, beta-barrel domain"/>
    <property type="match status" value="1"/>
</dbReference>
<name>A0A7G1HZM8_9BACT</name>
<organism evidence="5 6">
    <name type="scientific">Coprobacter secundus subsp. similis</name>
    <dbReference type="NCBI Taxonomy" id="2751153"/>
    <lineage>
        <taxon>Bacteria</taxon>
        <taxon>Pseudomonadati</taxon>
        <taxon>Bacteroidota</taxon>
        <taxon>Bacteroidia</taxon>
        <taxon>Bacteroidales</taxon>
        <taxon>Barnesiellaceae</taxon>
        <taxon>Coprobacter</taxon>
    </lineage>
</organism>
<dbReference type="KEGG" id="copr:Cop2CBH44_23140"/>
<dbReference type="EMBL" id="AP023322">
    <property type="protein sequence ID" value="BCI63961.1"/>
    <property type="molecule type" value="Genomic_DNA"/>
</dbReference>
<keyword evidence="6" id="KW-1185">Reference proteome</keyword>
<dbReference type="SUPFAM" id="SSF56935">
    <property type="entry name" value="Porins"/>
    <property type="match status" value="1"/>
</dbReference>
<dbReference type="AlphaFoldDB" id="A0A7G1HZM8"/>
<gene>
    <name evidence="5" type="ORF">Cop2CBH44_23140</name>
</gene>
<protein>
    <submittedName>
        <fullName evidence="5">TonB-dependent receptor</fullName>
    </submittedName>
</protein>
<reference evidence="6" key="1">
    <citation type="submission" date="2020-07" db="EMBL/GenBank/DDBJ databases">
        <title>Complete genome sequencing of Coprobacter sp. strain 2CBH44.</title>
        <authorList>
            <person name="Sakamoto M."/>
            <person name="Murakami T."/>
            <person name="Mori H."/>
        </authorList>
    </citation>
    <scope>NUCLEOTIDE SEQUENCE [LARGE SCALE GENOMIC DNA]</scope>
    <source>
        <strain evidence="6">2CBH44</strain>
    </source>
</reference>
<evidence type="ECO:0000313" key="5">
    <source>
        <dbReference type="EMBL" id="BCI63961.1"/>
    </source>
</evidence>
<keyword evidence="4" id="KW-0732">Signal</keyword>
<keyword evidence="2" id="KW-0472">Membrane</keyword>
<dbReference type="Proteomes" id="UP000594042">
    <property type="component" value="Chromosome"/>
</dbReference>
<keyword evidence="5" id="KW-0675">Receptor</keyword>
<comment type="subcellular location">
    <subcellularLocation>
        <location evidence="1">Cell outer membrane</location>
    </subcellularLocation>
</comment>
<feature type="signal peptide" evidence="4">
    <location>
        <begin position="1"/>
        <end position="20"/>
    </location>
</feature>
<feature type="chain" id="PRO_5028929408" evidence="4">
    <location>
        <begin position="21"/>
        <end position="612"/>
    </location>
</feature>
<dbReference type="InterPro" id="IPR036942">
    <property type="entry name" value="Beta-barrel_TonB_sf"/>
</dbReference>
<evidence type="ECO:0000256" key="2">
    <source>
        <dbReference type="ARBA" id="ARBA00023136"/>
    </source>
</evidence>
<proteinExistence type="predicted"/>
<evidence type="ECO:0000256" key="1">
    <source>
        <dbReference type="ARBA" id="ARBA00004442"/>
    </source>
</evidence>
<keyword evidence="3" id="KW-0998">Cell outer membrane</keyword>
<evidence type="ECO:0000313" key="6">
    <source>
        <dbReference type="Proteomes" id="UP000594042"/>
    </source>
</evidence>
<evidence type="ECO:0000256" key="3">
    <source>
        <dbReference type="ARBA" id="ARBA00023237"/>
    </source>
</evidence>
<sequence>MKKRKLYTVALLFIFIAAFAQKEENNALNREMIIEKDFTPIVQDASKINILPGVETPSIRKTSILYSDWTVPVTTPSVLQILPAAVYDTGSPFYRKRGYADLSLGNYLNASASVGYRILDNEKNRLNFWYQHLSTHGKVKYLDTDDKVKQKRNDNLLHVGYKHRFNNLIWTLNGDYRFNAFNYYGREYLPFLGDVVDAPIVDKNEMQQIQQFSISTGFGSPREQDRELYYLLSVGYHRYSNRLGLYYGEKGNNENHIDTRFKLLAPVTANQRIGIDGSMDNLIFDNRNSTDYKNLDLDNFTMITLNPYYSLDKDRLKFRLGAVANVSFNDGTIVRFAPDIRIDWEFTEHFFLYSSILGGKELNTFASLSKDNIYVDPSTLPYNSYTPADWTIGLKSNVLNCFTFDLFGGVKYTQDALFDYRYLGMKFDVESGDIIKTVDWMTRPVVNYANLDAFAWNVGARVKYKFDDILNASLEWKHEIRKADIYGGKKNVVETNRPTDALNAQVEVKVLPQLTLHADYFMGLGRGTILSFNTFAGTGLELLPYVPTVNETVTLRGKLSDIHDLGVGAVYQINDAVHLRVRFDNILNRKYDIYYGMPAQGFHFMAGVGVNF</sequence>